<dbReference type="GO" id="GO:0005739">
    <property type="term" value="C:mitochondrion"/>
    <property type="evidence" value="ECO:0007669"/>
    <property type="project" value="TreeGrafter"/>
</dbReference>
<name>A0AAN6L1M4_9PEZI</name>
<dbReference type="AlphaFoldDB" id="A0AAN6L1M4"/>
<dbReference type="EMBL" id="JAUJLE010000009">
    <property type="protein sequence ID" value="KAK1011567.1"/>
    <property type="molecule type" value="Genomic_DNA"/>
</dbReference>
<dbReference type="Gene3D" id="3.40.50.12230">
    <property type="match status" value="1"/>
</dbReference>
<dbReference type="PANTHER" id="PTHR11138">
    <property type="entry name" value="METHIONYL-TRNA FORMYLTRANSFERASE"/>
    <property type="match status" value="1"/>
</dbReference>
<evidence type="ECO:0000313" key="4">
    <source>
        <dbReference type="Proteomes" id="UP001175353"/>
    </source>
</evidence>
<reference evidence="3" key="1">
    <citation type="submission" date="2023-06" db="EMBL/GenBank/DDBJ databases">
        <title>Black Yeasts Isolated from many extreme environments.</title>
        <authorList>
            <person name="Coleine C."/>
            <person name="Stajich J.E."/>
            <person name="Selbmann L."/>
        </authorList>
    </citation>
    <scope>NUCLEOTIDE SEQUENCE</scope>
    <source>
        <strain evidence="3">CCFEE 5200</strain>
    </source>
</reference>
<sequence length="435" mass="47843">MAVLVGVTMTAHSARNGIATVVERESVWDLVERGLSKWIAKAERPYPYITCSRVSLASGLMFPTSTHRRHMLRRSGFLGRTITSTRRYSSLPAIKHHDPLHILFCGADRFSMHSLRALTQLRKSRPDKIASIDVLCRPDKRVGRGYKRTQSVPIKPVAAEFGLTLHQNDSLKDWQAPIEINLIVAVSFGLLVPGRLLSAAKYGGLNVHPSLLPQLSGPAPIQRALLQNCTETGVTLQTMHPTRFDHGAILSQETTAIDKERRLDVVVDLLGSIGADLLSKGIESGAFIPPLPAPELQQSAHPASYASKITPEDRRIDWATWTAADIILRDEVLGSLWDSVTYSRCENDGPNLSPGKRVKFGGPWRIIELLSGTRRLDLSRPGRPELLDETHGPGIRFLTVDGHHVQPREITVEGKSKGSGHQMLASLLGGIQRAS</sequence>
<dbReference type="SUPFAM" id="SSF53328">
    <property type="entry name" value="Formyltransferase"/>
    <property type="match status" value="1"/>
</dbReference>
<comment type="caution">
    <text evidence="3">The sequence shown here is derived from an EMBL/GenBank/DDBJ whole genome shotgun (WGS) entry which is preliminary data.</text>
</comment>
<keyword evidence="3" id="KW-0808">Transferase</keyword>
<dbReference type="InterPro" id="IPR036477">
    <property type="entry name" value="Formyl_transf_N_sf"/>
</dbReference>
<accession>A0AAN6L1M4</accession>
<dbReference type="GO" id="GO:0004479">
    <property type="term" value="F:methionyl-tRNA formyltransferase activity"/>
    <property type="evidence" value="ECO:0007669"/>
    <property type="project" value="UniProtKB-EC"/>
</dbReference>
<proteinExistence type="predicted"/>
<dbReference type="CDD" id="cd08646">
    <property type="entry name" value="FMT_core_Met-tRNA-FMT_N"/>
    <property type="match status" value="1"/>
</dbReference>
<evidence type="ECO:0000259" key="2">
    <source>
        <dbReference type="Pfam" id="PF00551"/>
    </source>
</evidence>
<dbReference type="InterPro" id="IPR002376">
    <property type="entry name" value="Formyl_transf_N"/>
</dbReference>
<evidence type="ECO:0000313" key="3">
    <source>
        <dbReference type="EMBL" id="KAK1011567.1"/>
    </source>
</evidence>
<protein>
    <recommendedName>
        <fullName evidence="1">methionyl-tRNA formyltransferase</fullName>
        <ecNumber evidence="1">2.1.2.9</ecNumber>
    </recommendedName>
</protein>
<evidence type="ECO:0000256" key="1">
    <source>
        <dbReference type="ARBA" id="ARBA00012261"/>
    </source>
</evidence>
<dbReference type="Pfam" id="PF00551">
    <property type="entry name" value="Formyl_trans_N"/>
    <property type="match status" value="1"/>
</dbReference>
<organism evidence="3 4">
    <name type="scientific">Friedmanniomyces endolithicus</name>
    <dbReference type="NCBI Taxonomy" id="329885"/>
    <lineage>
        <taxon>Eukaryota</taxon>
        <taxon>Fungi</taxon>
        <taxon>Dikarya</taxon>
        <taxon>Ascomycota</taxon>
        <taxon>Pezizomycotina</taxon>
        <taxon>Dothideomycetes</taxon>
        <taxon>Dothideomycetidae</taxon>
        <taxon>Mycosphaerellales</taxon>
        <taxon>Teratosphaeriaceae</taxon>
        <taxon>Friedmanniomyces</taxon>
    </lineage>
</organism>
<dbReference type="PANTHER" id="PTHR11138:SF5">
    <property type="entry name" value="METHIONYL-TRNA FORMYLTRANSFERASE, MITOCHONDRIAL"/>
    <property type="match status" value="1"/>
</dbReference>
<dbReference type="Proteomes" id="UP001175353">
    <property type="component" value="Unassembled WGS sequence"/>
</dbReference>
<gene>
    <name evidence="3" type="primary">FMT1_1</name>
    <name evidence="3" type="ORF">LTR91_002038</name>
</gene>
<dbReference type="EC" id="2.1.2.9" evidence="1"/>
<keyword evidence="4" id="KW-1185">Reference proteome</keyword>
<dbReference type="InterPro" id="IPR041711">
    <property type="entry name" value="Met-tRNA-FMT_N"/>
</dbReference>
<feature type="domain" description="Formyl transferase N-terminal" evidence="2">
    <location>
        <begin position="118"/>
        <end position="262"/>
    </location>
</feature>